<sequence length="356" mass="39882">MTSVQGRCCKLSIAQARINNQQMSNPENDLEAQLNALRTDGENAIRSADTLDRLEELRVNYLGKKGQLSVLLGSMGKLSAEERPKIGAAANTVKEALQSSLDKQRTALEAAKIQAQLQAETLDVTMPGIYERPQGRIHPLNGIIDRALDIFVGMGYTVAQGPEMETDYYNFEALNTPADHPARDMQDTFYLPDGNLLRTQTSCVQIRYMEAEEPPIRIVAPGRVYRKDDVDATHSAVFHQIELLAIDEGLTFTDLKGTIKEFLTSIFGDLPIRFRASYFPFTEPSAEVDLQWNGRWLEVMGCGMVDPNVLNAVGYDPEVYTGFAAGFGVERFAMVLHQMDDIRRLYTSDLRFLKQF</sequence>
<evidence type="ECO:0000256" key="6">
    <source>
        <dbReference type="ARBA" id="ARBA00022723"/>
    </source>
</evidence>
<dbReference type="PANTHER" id="PTHR11538:SF41">
    <property type="entry name" value="PHENYLALANINE--TRNA LIGASE, MITOCHONDRIAL"/>
    <property type="match status" value="1"/>
</dbReference>
<feature type="binding site" evidence="13">
    <location>
        <position position="283"/>
    </location>
    <ligand>
        <name>Mg(2+)</name>
        <dbReference type="ChEBI" id="CHEBI:18420"/>
        <note>shared with beta subunit</note>
    </ligand>
</feature>
<comment type="caution">
    <text evidence="15">The sequence shown here is derived from an EMBL/GenBank/DDBJ whole genome shotgun (WGS) entry which is preliminary data.</text>
</comment>
<dbReference type="InterPro" id="IPR022911">
    <property type="entry name" value="Phe_tRNA_ligase_alpha1_bac"/>
</dbReference>
<dbReference type="GO" id="GO:0000287">
    <property type="term" value="F:magnesium ion binding"/>
    <property type="evidence" value="ECO:0007669"/>
    <property type="project" value="UniProtKB-UniRule"/>
</dbReference>
<dbReference type="Proteomes" id="UP000271624">
    <property type="component" value="Unassembled WGS sequence"/>
</dbReference>
<dbReference type="EMBL" id="RSCL01000022">
    <property type="protein sequence ID" value="RUT00789.1"/>
    <property type="molecule type" value="Genomic_DNA"/>
</dbReference>
<dbReference type="InterPro" id="IPR010978">
    <property type="entry name" value="tRNA-bd_arm"/>
</dbReference>
<comment type="similarity">
    <text evidence="2 13">Belongs to the class-II aminoacyl-tRNA synthetase family. Phe-tRNA synthetase alpha subunit type 1 subfamily.</text>
</comment>
<comment type="subcellular location">
    <subcellularLocation>
        <location evidence="1 13">Cytoplasm</location>
    </subcellularLocation>
</comment>
<reference evidence="15" key="2">
    <citation type="journal article" date="2019" name="Genome Biol. Evol.">
        <title>Day and night: Metabolic profiles and evolutionary relationships of six axenic non-marine cyanobacteria.</title>
        <authorList>
            <person name="Will S.E."/>
            <person name="Henke P."/>
            <person name="Boedeker C."/>
            <person name="Huang S."/>
            <person name="Brinkmann H."/>
            <person name="Rohde M."/>
            <person name="Jarek M."/>
            <person name="Friedl T."/>
            <person name="Seufert S."/>
            <person name="Schumacher M."/>
            <person name="Overmann J."/>
            <person name="Neumann-Schaal M."/>
            <person name="Petersen J."/>
        </authorList>
    </citation>
    <scope>NUCLEOTIDE SEQUENCE [LARGE SCALE GENOMIC DNA]</scope>
    <source>
        <strain evidence="15">PCC 7102</strain>
    </source>
</reference>
<evidence type="ECO:0000313" key="16">
    <source>
        <dbReference type="Proteomes" id="UP000271624"/>
    </source>
</evidence>
<dbReference type="EC" id="6.1.1.20" evidence="13"/>
<keyword evidence="8 13" id="KW-0067">ATP-binding</keyword>
<organism evidence="15 16">
    <name type="scientific">Dulcicalothrix desertica PCC 7102</name>
    <dbReference type="NCBI Taxonomy" id="232991"/>
    <lineage>
        <taxon>Bacteria</taxon>
        <taxon>Bacillati</taxon>
        <taxon>Cyanobacteriota</taxon>
        <taxon>Cyanophyceae</taxon>
        <taxon>Nostocales</taxon>
        <taxon>Calotrichaceae</taxon>
        <taxon>Dulcicalothrix</taxon>
    </lineage>
</organism>
<dbReference type="GO" id="GO:0000049">
    <property type="term" value="F:tRNA binding"/>
    <property type="evidence" value="ECO:0007669"/>
    <property type="project" value="InterPro"/>
</dbReference>
<keyword evidence="10 13" id="KW-0648">Protein biosynthesis</keyword>
<dbReference type="AlphaFoldDB" id="A0A3S1IQN9"/>
<dbReference type="GO" id="GO:0006432">
    <property type="term" value="P:phenylalanyl-tRNA aminoacylation"/>
    <property type="evidence" value="ECO:0007669"/>
    <property type="project" value="UniProtKB-UniRule"/>
</dbReference>
<evidence type="ECO:0000256" key="9">
    <source>
        <dbReference type="ARBA" id="ARBA00022842"/>
    </source>
</evidence>
<evidence type="ECO:0000256" key="4">
    <source>
        <dbReference type="ARBA" id="ARBA00022490"/>
    </source>
</evidence>
<keyword evidence="9 13" id="KW-0460">Magnesium</keyword>
<dbReference type="InterPro" id="IPR004188">
    <property type="entry name" value="Phe-tRNA_ligase_II_N"/>
</dbReference>
<evidence type="ECO:0000256" key="13">
    <source>
        <dbReference type="HAMAP-Rule" id="MF_00281"/>
    </source>
</evidence>
<keyword evidence="6 13" id="KW-0479">Metal-binding</keyword>
<dbReference type="PANTHER" id="PTHR11538">
    <property type="entry name" value="PHENYLALANYL-TRNA SYNTHETASE"/>
    <property type="match status" value="1"/>
</dbReference>
<name>A0A3S1IQN9_9CYAN</name>
<keyword evidence="7 13" id="KW-0547">Nucleotide-binding</keyword>
<protein>
    <recommendedName>
        <fullName evidence="13">Phenylalanine--tRNA ligase alpha subunit</fullName>
        <ecNumber evidence="13">6.1.1.20</ecNumber>
    </recommendedName>
    <alternativeName>
        <fullName evidence="13">Phenylalanyl-tRNA synthetase alpha subunit</fullName>
        <shortName evidence="13">PheRS</shortName>
    </alternativeName>
</protein>
<comment type="cofactor">
    <cofactor evidence="13">
        <name>Mg(2+)</name>
        <dbReference type="ChEBI" id="CHEBI:18420"/>
    </cofactor>
    <text evidence="13">Binds 2 magnesium ions per tetramer.</text>
</comment>
<evidence type="ECO:0000256" key="8">
    <source>
        <dbReference type="ARBA" id="ARBA00022840"/>
    </source>
</evidence>
<evidence type="ECO:0000256" key="2">
    <source>
        <dbReference type="ARBA" id="ARBA00010207"/>
    </source>
</evidence>
<dbReference type="GO" id="GO:0005737">
    <property type="term" value="C:cytoplasm"/>
    <property type="evidence" value="ECO:0007669"/>
    <property type="project" value="UniProtKB-SubCell"/>
</dbReference>
<evidence type="ECO:0000256" key="12">
    <source>
        <dbReference type="ARBA" id="ARBA00049255"/>
    </source>
</evidence>
<dbReference type="Gene3D" id="3.30.930.10">
    <property type="entry name" value="Bira Bifunctional Protein, Domain 2"/>
    <property type="match status" value="1"/>
</dbReference>
<feature type="domain" description="Aminoacyl-transfer RNA synthetases class-II family profile" evidence="14">
    <location>
        <begin position="149"/>
        <end position="355"/>
    </location>
</feature>
<comment type="subunit">
    <text evidence="3 13">Tetramer of two alpha and two beta subunits.</text>
</comment>
<evidence type="ECO:0000256" key="3">
    <source>
        <dbReference type="ARBA" id="ARBA00011209"/>
    </source>
</evidence>
<keyword evidence="5 13" id="KW-0436">Ligase</keyword>
<dbReference type="InterPro" id="IPR004529">
    <property type="entry name" value="Phe-tRNA-synth_IIc_asu"/>
</dbReference>
<dbReference type="NCBIfam" id="TIGR00468">
    <property type="entry name" value="pheS"/>
    <property type="match status" value="1"/>
</dbReference>
<dbReference type="InterPro" id="IPR045864">
    <property type="entry name" value="aa-tRNA-synth_II/BPL/LPL"/>
</dbReference>
<dbReference type="Pfam" id="PF02912">
    <property type="entry name" value="Phe_tRNA-synt_N"/>
    <property type="match status" value="1"/>
</dbReference>
<dbReference type="GO" id="GO:0005524">
    <property type="term" value="F:ATP binding"/>
    <property type="evidence" value="ECO:0007669"/>
    <property type="project" value="UniProtKB-UniRule"/>
</dbReference>
<keyword evidence="11 13" id="KW-0030">Aminoacyl-tRNA synthetase</keyword>
<keyword evidence="16" id="KW-1185">Reference proteome</keyword>
<dbReference type="Pfam" id="PF01409">
    <property type="entry name" value="tRNA-synt_2d"/>
    <property type="match status" value="1"/>
</dbReference>
<evidence type="ECO:0000256" key="11">
    <source>
        <dbReference type="ARBA" id="ARBA00023146"/>
    </source>
</evidence>
<comment type="catalytic activity">
    <reaction evidence="12 13">
        <text>tRNA(Phe) + L-phenylalanine + ATP = L-phenylalanyl-tRNA(Phe) + AMP + diphosphate + H(+)</text>
        <dbReference type="Rhea" id="RHEA:19413"/>
        <dbReference type="Rhea" id="RHEA-COMP:9668"/>
        <dbReference type="Rhea" id="RHEA-COMP:9699"/>
        <dbReference type="ChEBI" id="CHEBI:15378"/>
        <dbReference type="ChEBI" id="CHEBI:30616"/>
        <dbReference type="ChEBI" id="CHEBI:33019"/>
        <dbReference type="ChEBI" id="CHEBI:58095"/>
        <dbReference type="ChEBI" id="CHEBI:78442"/>
        <dbReference type="ChEBI" id="CHEBI:78531"/>
        <dbReference type="ChEBI" id="CHEBI:456215"/>
        <dbReference type="EC" id="6.1.1.20"/>
    </reaction>
</comment>
<dbReference type="InterPro" id="IPR006195">
    <property type="entry name" value="aa-tRNA-synth_II"/>
</dbReference>
<dbReference type="SUPFAM" id="SSF55681">
    <property type="entry name" value="Class II aaRS and biotin synthetases"/>
    <property type="match status" value="1"/>
</dbReference>
<dbReference type="FunFam" id="3.30.930.10:FF:000003">
    <property type="entry name" value="Phenylalanine--tRNA ligase alpha subunit"/>
    <property type="match status" value="1"/>
</dbReference>
<dbReference type="HAMAP" id="MF_00281">
    <property type="entry name" value="Phe_tRNA_synth_alpha1"/>
    <property type="match status" value="1"/>
</dbReference>
<evidence type="ECO:0000313" key="15">
    <source>
        <dbReference type="EMBL" id="RUT00789.1"/>
    </source>
</evidence>
<dbReference type="CDD" id="cd00496">
    <property type="entry name" value="PheRS_alpha_core"/>
    <property type="match status" value="1"/>
</dbReference>
<evidence type="ECO:0000256" key="10">
    <source>
        <dbReference type="ARBA" id="ARBA00022917"/>
    </source>
</evidence>
<reference evidence="15" key="1">
    <citation type="submission" date="2018-12" db="EMBL/GenBank/DDBJ databases">
        <authorList>
            <person name="Will S."/>
            <person name="Neumann-Schaal M."/>
            <person name="Henke P."/>
        </authorList>
    </citation>
    <scope>NUCLEOTIDE SEQUENCE</scope>
    <source>
        <strain evidence="15">PCC 7102</strain>
    </source>
</reference>
<evidence type="ECO:0000256" key="1">
    <source>
        <dbReference type="ARBA" id="ARBA00004496"/>
    </source>
</evidence>
<dbReference type="PROSITE" id="PS50862">
    <property type="entry name" value="AA_TRNA_LIGASE_II"/>
    <property type="match status" value="1"/>
</dbReference>
<keyword evidence="4 13" id="KW-0963">Cytoplasm</keyword>
<gene>
    <name evidence="13 15" type="primary">pheS</name>
    <name evidence="15" type="ORF">DSM106972_071980</name>
</gene>
<evidence type="ECO:0000256" key="7">
    <source>
        <dbReference type="ARBA" id="ARBA00022741"/>
    </source>
</evidence>
<proteinExistence type="inferred from homology"/>
<dbReference type="SUPFAM" id="SSF46589">
    <property type="entry name" value="tRNA-binding arm"/>
    <property type="match status" value="1"/>
</dbReference>
<accession>A0A3S1IQN9</accession>
<dbReference type="InterPro" id="IPR002319">
    <property type="entry name" value="Phenylalanyl-tRNA_Synthase"/>
</dbReference>
<evidence type="ECO:0000256" key="5">
    <source>
        <dbReference type="ARBA" id="ARBA00022598"/>
    </source>
</evidence>
<dbReference type="GO" id="GO:0004826">
    <property type="term" value="F:phenylalanine-tRNA ligase activity"/>
    <property type="evidence" value="ECO:0007669"/>
    <property type="project" value="UniProtKB-UniRule"/>
</dbReference>
<evidence type="ECO:0000259" key="14">
    <source>
        <dbReference type="PROSITE" id="PS50862"/>
    </source>
</evidence>